<feature type="binding site" evidence="13">
    <location>
        <position position="190"/>
    </location>
    <ligand>
        <name>sn-glycerol 3-phosphate</name>
        <dbReference type="ChEBI" id="CHEBI:57597"/>
    </ligand>
</feature>
<evidence type="ECO:0000256" key="1">
    <source>
        <dbReference type="ARBA" id="ARBA00011009"/>
    </source>
</evidence>
<dbReference type="AlphaFoldDB" id="A0A212KBT6"/>
<dbReference type="EMBL" id="FLUQ01000005">
    <property type="protein sequence ID" value="SBW09097.1"/>
    <property type="molecule type" value="Genomic_DNA"/>
</dbReference>
<feature type="binding site" evidence="16">
    <location>
        <position position="254"/>
    </location>
    <ligand>
        <name>NAD(+)</name>
        <dbReference type="ChEBI" id="CHEBI:57540"/>
    </ligand>
</feature>
<dbReference type="InterPro" id="IPR008927">
    <property type="entry name" value="6-PGluconate_DH-like_C_sf"/>
</dbReference>
<dbReference type="GO" id="GO:0006650">
    <property type="term" value="P:glycerophospholipid metabolic process"/>
    <property type="evidence" value="ECO:0007669"/>
    <property type="project" value="UniProtKB-UniRule"/>
</dbReference>
<dbReference type="Gene3D" id="1.10.1040.10">
    <property type="entry name" value="N-(1-d-carboxylethyl)-l-norvaline Dehydrogenase, domain 2"/>
    <property type="match status" value="1"/>
</dbReference>
<dbReference type="GO" id="GO:0008654">
    <property type="term" value="P:phospholipid biosynthetic process"/>
    <property type="evidence" value="ECO:0007669"/>
    <property type="project" value="UniProtKB-KW"/>
</dbReference>
<comment type="function">
    <text evidence="13">Catalyzes the reduction of the glycolytic intermediate dihydroxyacetone phosphate (DHAP) to sn-glycerol 3-phosphate (G3P), the key precursor for phospholipid synthesis.</text>
</comment>
<evidence type="ECO:0000259" key="19">
    <source>
        <dbReference type="Pfam" id="PF07479"/>
    </source>
</evidence>
<feature type="binding site" evidence="15">
    <location>
        <position position="105"/>
    </location>
    <ligand>
        <name>substrate</name>
    </ligand>
</feature>
<dbReference type="InterPro" id="IPR011128">
    <property type="entry name" value="G3P_DH_NAD-dep_N"/>
</dbReference>
<dbReference type="SUPFAM" id="SSF48179">
    <property type="entry name" value="6-phosphogluconate dehydrogenase C-terminal domain-like"/>
    <property type="match status" value="1"/>
</dbReference>
<feature type="binding site" evidence="13">
    <location>
        <position position="31"/>
    </location>
    <ligand>
        <name>NADPH</name>
        <dbReference type="ChEBI" id="CHEBI:57783"/>
    </ligand>
</feature>
<feature type="binding site" evidence="13">
    <location>
        <position position="254"/>
    </location>
    <ligand>
        <name>sn-glycerol 3-phosphate</name>
        <dbReference type="ChEBI" id="CHEBI:57597"/>
    </ligand>
</feature>
<feature type="binding site" evidence="13">
    <location>
        <position position="254"/>
    </location>
    <ligand>
        <name>NADPH</name>
        <dbReference type="ChEBI" id="CHEBI:57783"/>
    </ligand>
</feature>
<evidence type="ECO:0000256" key="4">
    <source>
        <dbReference type="ARBA" id="ARBA00023002"/>
    </source>
</evidence>
<feature type="binding site" evidence="13">
    <location>
        <position position="243"/>
    </location>
    <ligand>
        <name>sn-glycerol 3-phosphate</name>
        <dbReference type="ChEBI" id="CHEBI:57597"/>
    </ligand>
</feature>
<feature type="binding site" evidence="13">
    <location>
        <position position="11"/>
    </location>
    <ligand>
        <name>NADPH</name>
        <dbReference type="ChEBI" id="CHEBI:57783"/>
    </ligand>
</feature>
<dbReference type="Pfam" id="PF07479">
    <property type="entry name" value="NAD_Gly3P_dh_C"/>
    <property type="match status" value="1"/>
</dbReference>
<dbReference type="Gene3D" id="3.40.50.720">
    <property type="entry name" value="NAD(P)-binding Rossmann-like Domain"/>
    <property type="match status" value="1"/>
</dbReference>
<dbReference type="InterPro" id="IPR013328">
    <property type="entry name" value="6PGD_dom2"/>
</dbReference>
<evidence type="ECO:0000256" key="11">
    <source>
        <dbReference type="ARBA" id="ARBA00069372"/>
    </source>
</evidence>
<comment type="subcellular location">
    <subcellularLocation>
        <location evidence="13">Cytoplasm</location>
    </subcellularLocation>
</comment>
<sequence>MHIAILGGGSWGTALAHVFAGRGHAVTILVRGDAVAREIRENHTNEKYLPGCGIHPAVNALTDAASALRGADIVVLAVPCQSMRGFVRAMAGHIPPGAAVICASKGMERGSHALMSRVIAEETPHLAARYAILSGPSFAREVMQSLPTAVVLGCEDQALAERLRAELATPMFRVYSSRDVIGVECGGALKNVMALAAGIADGLGFGHNSRAALITRGLAEMSRLGVALGGDAVTFMGLSGMGDLVLTATGDLSRNRQVGLRMGRGEALDDIIASMHHVAEGVPTTEAAYDLARERSIDLPITEAMQAIFHGQTAPETAVRALMGRALRDE</sequence>
<keyword evidence="13" id="KW-0547">Nucleotide-binding</keyword>
<dbReference type="InterPro" id="IPR036291">
    <property type="entry name" value="NAD(P)-bd_dom_sf"/>
</dbReference>
<reference evidence="20" key="1">
    <citation type="submission" date="2016-04" db="EMBL/GenBank/DDBJ databases">
        <authorList>
            <person name="Evans L.H."/>
            <person name="Alamgir A."/>
            <person name="Owens N."/>
            <person name="Weber N.D."/>
            <person name="Virtaneva K."/>
            <person name="Barbian K."/>
            <person name="Babar A."/>
            <person name="Rosenke K."/>
        </authorList>
    </citation>
    <scope>NUCLEOTIDE SEQUENCE</scope>
    <source>
        <strain evidence="20">86</strain>
    </source>
</reference>
<feature type="binding site" evidence="16">
    <location>
        <begin position="7"/>
        <end position="12"/>
    </location>
    <ligand>
        <name>NAD(+)</name>
        <dbReference type="ChEBI" id="CHEBI:57540"/>
    </ligand>
</feature>
<feature type="binding site" evidence="13">
    <location>
        <position position="280"/>
    </location>
    <ligand>
        <name>NADPH</name>
        <dbReference type="ChEBI" id="CHEBI:57783"/>
    </ligand>
</feature>
<feature type="binding site" evidence="13">
    <location>
        <position position="137"/>
    </location>
    <ligand>
        <name>sn-glycerol 3-phosphate</name>
        <dbReference type="ChEBI" id="CHEBI:57597"/>
    </ligand>
</feature>
<dbReference type="GO" id="GO:0046167">
    <property type="term" value="P:glycerol-3-phosphate biosynthetic process"/>
    <property type="evidence" value="ECO:0007669"/>
    <property type="project" value="UniProtKB-UniRule"/>
</dbReference>
<keyword evidence="4 13" id="KW-0560">Oxidoreductase</keyword>
<feature type="active site" description="Proton acceptor" evidence="13 14">
    <location>
        <position position="190"/>
    </location>
</feature>
<dbReference type="PANTHER" id="PTHR11728">
    <property type="entry name" value="GLYCEROL-3-PHOSPHATE DEHYDROGENASE"/>
    <property type="match status" value="1"/>
</dbReference>
<feature type="binding site" evidence="13">
    <location>
        <position position="105"/>
    </location>
    <ligand>
        <name>sn-glycerol 3-phosphate</name>
        <dbReference type="ChEBI" id="CHEBI:57597"/>
    </ligand>
</feature>
<evidence type="ECO:0000256" key="13">
    <source>
        <dbReference type="HAMAP-Rule" id="MF_00394"/>
    </source>
</evidence>
<keyword evidence="5 13" id="KW-0520">NAD</keyword>
<evidence type="ECO:0000256" key="8">
    <source>
        <dbReference type="ARBA" id="ARBA00023264"/>
    </source>
</evidence>
<dbReference type="PROSITE" id="PS00957">
    <property type="entry name" value="NAD_G3PDH"/>
    <property type="match status" value="1"/>
</dbReference>
<evidence type="ECO:0000256" key="3">
    <source>
        <dbReference type="ARBA" id="ARBA00022857"/>
    </source>
</evidence>
<dbReference type="InterPro" id="IPR006109">
    <property type="entry name" value="G3P_DH_NAD-dep_C"/>
</dbReference>
<dbReference type="PANTHER" id="PTHR11728:SF1">
    <property type="entry name" value="GLYCEROL-3-PHOSPHATE DEHYDROGENASE [NAD(+)] 2, CHLOROPLASTIC"/>
    <property type="match status" value="1"/>
</dbReference>
<accession>A0A212KBT6</accession>
<dbReference type="GO" id="GO:0141153">
    <property type="term" value="F:glycerol-3-phosphate dehydrogenase (NADP+) activity"/>
    <property type="evidence" value="ECO:0007669"/>
    <property type="project" value="RHEA"/>
</dbReference>
<proteinExistence type="inferred from homology"/>
<feature type="domain" description="Glycerol-3-phosphate dehydrogenase NAD-dependent C-terminal" evidence="19">
    <location>
        <begin position="179"/>
        <end position="319"/>
    </location>
</feature>
<evidence type="ECO:0000256" key="12">
    <source>
        <dbReference type="ARBA" id="ARBA00080511"/>
    </source>
</evidence>
<dbReference type="HAMAP" id="MF_00394">
    <property type="entry name" value="NAD_Glyc3P_dehydrog"/>
    <property type="match status" value="1"/>
</dbReference>
<dbReference type="PRINTS" id="PR00077">
    <property type="entry name" value="GPDHDRGNASE"/>
</dbReference>
<keyword evidence="3 13" id="KW-0521">NADP</keyword>
<evidence type="ECO:0000256" key="9">
    <source>
        <dbReference type="ARBA" id="ARBA00052716"/>
    </source>
</evidence>
<comment type="similarity">
    <text evidence="1 13 17">Belongs to the NAD-dependent glycerol-3-phosphate dehydrogenase family.</text>
</comment>
<comment type="pathway">
    <text evidence="13">Membrane lipid metabolism; glycerophospholipid metabolism.</text>
</comment>
<comment type="caution">
    <text evidence="13">Lacks conserved residue(s) required for the propagation of feature annotation.</text>
</comment>
<comment type="catalytic activity">
    <reaction evidence="13">
        <text>sn-glycerol 3-phosphate + NAD(+) = dihydroxyacetone phosphate + NADH + H(+)</text>
        <dbReference type="Rhea" id="RHEA:11092"/>
        <dbReference type="ChEBI" id="CHEBI:15378"/>
        <dbReference type="ChEBI" id="CHEBI:57540"/>
        <dbReference type="ChEBI" id="CHEBI:57597"/>
        <dbReference type="ChEBI" id="CHEBI:57642"/>
        <dbReference type="ChEBI" id="CHEBI:57945"/>
        <dbReference type="EC" id="1.1.1.94"/>
    </reaction>
</comment>
<keyword evidence="13" id="KW-0963">Cytoplasm</keyword>
<evidence type="ECO:0000256" key="16">
    <source>
        <dbReference type="PIRSR" id="PIRSR000114-3"/>
    </source>
</evidence>
<feature type="binding site" evidence="15">
    <location>
        <begin position="254"/>
        <end position="255"/>
    </location>
    <ligand>
        <name>substrate</name>
    </ligand>
</feature>
<feature type="binding site" evidence="13">
    <location>
        <position position="139"/>
    </location>
    <ligand>
        <name>NADPH</name>
        <dbReference type="ChEBI" id="CHEBI:57783"/>
    </ligand>
</feature>
<feature type="binding site" evidence="13">
    <location>
        <position position="10"/>
    </location>
    <ligand>
        <name>NADPH</name>
        <dbReference type="ChEBI" id="CHEBI:57783"/>
    </ligand>
</feature>
<feature type="binding site" evidence="13">
    <location>
        <position position="105"/>
    </location>
    <ligand>
        <name>NADPH</name>
        <dbReference type="ChEBI" id="CHEBI:57783"/>
    </ligand>
</feature>
<keyword evidence="7 13" id="KW-0594">Phospholipid biosynthesis</keyword>
<dbReference type="Pfam" id="PF01210">
    <property type="entry name" value="NAD_Gly3P_dh_N"/>
    <property type="match status" value="1"/>
</dbReference>
<protein>
    <recommendedName>
        <fullName evidence="11 13">Glycerol-3-phosphate dehydrogenase [NAD(P)+]</fullName>
        <ecNumber evidence="10 13">1.1.1.94</ecNumber>
    </recommendedName>
    <alternativeName>
        <fullName evidence="13">NAD(P)(+)-dependent glycerol-3-phosphate dehydrogenase</fullName>
    </alternativeName>
    <alternativeName>
        <fullName evidence="12 13">NAD(P)H-dependent dihydroxyacetone-phosphate reductase</fullName>
    </alternativeName>
</protein>
<organism evidence="20">
    <name type="scientific">uncultured delta proteobacterium</name>
    <dbReference type="NCBI Taxonomy" id="34034"/>
    <lineage>
        <taxon>Bacteria</taxon>
        <taxon>Deltaproteobacteria</taxon>
        <taxon>environmental samples</taxon>
    </lineage>
</organism>
<dbReference type="InterPro" id="IPR006168">
    <property type="entry name" value="G3P_DH_NAD-dep"/>
</dbReference>
<dbReference type="EC" id="1.1.1.94" evidence="10 13"/>
<feature type="binding site" evidence="13">
    <location>
        <position position="278"/>
    </location>
    <ligand>
        <name>NADPH</name>
        <dbReference type="ChEBI" id="CHEBI:57783"/>
    </ligand>
</feature>
<feature type="binding site" evidence="13">
    <location>
        <position position="253"/>
    </location>
    <ligand>
        <name>sn-glycerol 3-phosphate</name>
        <dbReference type="ChEBI" id="CHEBI:57597"/>
    </ligand>
</feature>
<feature type="binding site" evidence="13">
    <location>
        <position position="48"/>
    </location>
    <ligand>
        <name>NADPH</name>
        <dbReference type="ChEBI" id="CHEBI:57783"/>
    </ligand>
</feature>
<feature type="binding site" evidence="16">
    <location>
        <position position="139"/>
    </location>
    <ligand>
        <name>NAD(+)</name>
        <dbReference type="ChEBI" id="CHEBI:57540"/>
    </ligand>
</feature>
<dbReference type="SUPFAM" id="SSF51735">
    <property type="entry name" value="NAD(P)-binding Rossmann-fold domains"/>
    <property type="match status" value="1"/>
</dbReference>
<evidence type="ECO:0000256" key="10">
    <source>
        <dbReference type="ARBA" id="ARBA00066687"/>
    </source>
</evidence>
<evidence type="ECO:0000256" key="6">
    <source>
        <dbReference type="ARBA" id="ARBA00023098"/>
    </source>
</evidence>
<dbReference type="GO" id="GO:0005829">
    <property type="term" value="C:cytosol"/>
    <property type="evidence" value="ECO:0007669"/>
    <property type="project" value="TreeGrafter"/>
</dbReference>
<dbReference type="GO" id="GO:0005975">
    <property type="term" value="P:carbohydrate metabolic process"/>
    <property type="evidence" value="ECO:0007669"/>
    <property type="project" value="InterPro"/>
</dbReference>
<evidence type="ECO:0000259" key="18">
    <source>
        <dbReference type="Pfam" id="PF01210"/>
    </source>
</evidence>
<evidence type="ECO:0000256" key="15">
    <source>
        <dbReference type="PIRSR" id="PIRSR000114-2"/>
    </source>
</evidence>
<dbReference type="FunFam" id="1.10.1040.10:FF:000001">
    <property type="entry name" value="Glycerol-3-phosphate dehydrogenase [NAD(P)+]"/>
    <property type="match status" value="1"/>
</dbReference>
<keyword evidence="2 13" id="KW-0444">Lipid biosynthesis</keyword>
<dbReference type="UniPathway" id="UPA00940"/>
<evidence type="ECO:0000256" key="17">
    <source>
        <dbReference type="RuleBase" id="RU000437"/>
    </source>
</evidence>
<feature type="binding site" evidence="13">
    <location>
        <position position="255"/>
    </location>
    <ligand>
        <name>sn-glycerol 3-phosphate</name>
        <dbReference type="ChEBI" id="CHEBI:57597"/>
    </ligand>
</feature>
<comment type="catalytic activity">
    <reaction evidence="9">
        <text>sn-glycerol 3-phosphate + NADP(+) = dihydroxyacetone phosphate + NADPH + H(+)</text>
        <dbReference type="Rhea" id="RHEA:11096"/>
        <dbReference type="ChEBI" id="CHEBI:15378"/>
        <dbReference type="ChEBI" id="CHEBI:57597"/>
        <dbReference type="ChEBI" id="CHEBI:57642"/>
        <dbReference type="ChEBI" id="CHEBI:57783"/>
        <dbReference type="ChEBI" id="CHEBI:58349"/>
        <dbReference type="EC" id="1.1.1.94"/>
    </reaction>
    <physiologicalReaction direction="right-to-left" evidence="9">
        <dbReference type="Rhea" id="RHEA:11098"/>
    </physiologicalReaction>
</comment>
<evidence type="ECO:0000313" key="20">
    <source>
        <dbReference type="EMBL" id="SBW09097.1"/>
    </source>
</evidence>
<evidence type="ECO:0000256" key="7">
    <source>
        <dbReference type="ARBA" id="ARBA00023209"/>
    </source>
</evidence>
<gene>
    <name evidence="13 20" type="primary">gpsA</name>
    <name evidence="20" type="ORF">KL86DPRO_50066</name>
</gene>
<dbReference type="FunFam" id="3.40.50.720:FF:000019">
    <property type="entry name" value="Glycerol-3-phosphate dehydrogenase [NAD(P)+]"/>
    <property type="match status" value="1"/>
</dbReference>
<evidence type="ECO:0000256" key="14">
    <source>
        <dbReference type="PIRSR" id="PIRSR000114-1"/>
    </source>
</evidence>
<dbReference type="NCBIfam" id="NF000940">
    <property type="entry name" value="PRK00094.1-2"/>
    <property type="match status" value="1"/>
</dbReference>
<feature type="binding site" evidence="13">
    <location>
        <position position="135"/>
    </location>
    <ligand>
        <name>sn-glycerol 3-phosphate</name>
        <dbReference type="ChEBI" id="CHEBI:57597"/>
    </ligand>
</feature>
<feature type="domain" description="Glycerol-3-phosphate dehydrogenase NAD-dependent N-terminal" evidence="18">
    <location>
        <begin position="3"/>
        <end position="159"/>
    </location>
</feature>
<dbReference type="GO" id="GO:0141152">
    <property type="term" value="F:glycerol-3-phosphate dehydrogenase (NAD+) activity"/>
    <property type="evidence" value="ECO:0007669"/>
    <property type="project" value="RHEA"/>
</dbReference>
<name>A0A212KBT6_9DELT</name>
<evidence type="ECO:0000256" key="2">
    <source>
        <dbReference type="ARBA" id="ARBA00022516"/>
    </source>
</evidence>
<keyword evidence="6 13" id="KW-0443">Lipid metabolism</keyword>
<keyword evidence="8 13" id="KW-1208">Phospholipid metabolism</keyword>
<dbReference type="NCBIfam" id="NF000942">
    <property type="entry name" value="PRK00094.1-4"/>
    <property type="match status" value="1"/>
</dbReference>
<dbReference type="GO" id="GO:0051287">
    <property type="term" value="F:NAD binding"/>
    <property type="evidence" value="ECO:0007669"/>
    <property type="project" value="InterPro"/>
</dbReference>
<dbReference type="GO" id="GO:0046168">
    <property type="term" value="P:glycerol-3-phosphate catabolic process"/>
    <property type="evidence" value="ECO:0007669"/>
    <property type="project" value="InterPro"/>
</dbReference>
<evidence type="ECO:0000256" key="5">
    <source>
        <dbReference type="ARBA" id="ARBA00023027"/>
    </source>
</evidence>
<dbReference type="PIRSF" id="PIRSF000114">
    <property type="entry name" value="Glycerol-3-P_dh"/>
    <property type="match status" value="1"/>
</dbReference>